<evidence type="ECO:0000256" key="2">
    <source>
        <dbReference type="ARBA" id="ARBA00009069"/>
    </source>
</evidence>
<dbReference type="Pfam" id="PF08622">
    <property type="entry name" value="Svf1"/>
    <property type="match status" value="1"/>
</dbReference>
<dbReference type="AlphaFoldDB" id="A0AAV5QG00"/>
<comment type="subcellular location">
    <subcellularLocation>
        <location evidence="1">Cytoplasm</location>
    </subcellularLocation>
</comment>
<dbReference type="Proteomes" id="UP001360560">
    <property type="component" value="Unassembled WGS sequence"/>
</dbReference>
<dbReference type="RefSeq" id="XP_064850542.1">
    <property type="nucleotide sequence ID" value="XM_064994470.1"/>
</dbReference>
<dbReference type="GO" id="GO:0005737">
    <property type="term" value="C:cytoplasm"/>
    <property type="evidence" value="ECO:0007669"/>
    <property type="project" value="UniProtKB-SubCell"/>
</dbReference>
<evidence type="ECO:0000256" key="1">
    <source>
        <dbReference type="ARBA" id="ARBA00004496"/>
    </source>
</evidence>
<keyword evidence="7" id="KW-1185">Reference proteome</keyword>
<keyword evidence="3" id="KW-0963">Cytoplasm</keyword>
<dbReference type="Pfam" id="PF17187">
    <property type="entry name" value="Svf1_C"/>
    <property type="match status" value="1"/>
</dbReference>
<feature type="domain" description="Svf1-like C-terminal" evidence="5">
    <location>
        <begin position="218"/>
        <end position="388"/>
    </location>
</feature>
<dbReference type="InterPro" id="IPR013931">
    <property type="entry name" value="Svf1-like_N"/>
</dbReference>
<sequence length="392" mass="43223">MLKWAQGTLSAVTGMAEPEYGPDAIHPITDSVKNKNPMRLTTNDDFKWIAPLTTNVETQTFYFTDLKSGNLGFAQIIHSVVSSVYTTAQFTFRLYNKENDELNTWTSTNLEDFVIKGTNFYAKNLSIELVDDGNTYVLKSAVTEESIVNLTVKKIAPGVLVGKDGTTLYGTDVTNPWGSMRHAFWPRNSVTGTIELKSKEKKIEINGYSMFVAAMQGMKPHHAAAAWNFLNFQSETYSAVQMEFTTPNSYAKTKVNVGILVKNDKILSVSVNNKISHLDNDVDEVGWPVPKRVEIDFKGIESTATDDDVEKGTAKVVVAKCVGDLSTLVERVDVMGEIPGFVKTIAGAVSGTKPYIYQFANELTLEVEDDGKSETAKGLAWTEVTFISDISD</sequence>
<organism evidence="6 7">
    <name type="scientific">Saccharomycopsis crataegensis</name>
    <dbReference type="NCBI Taxonomy" id="43959"/>
    <lineage>
        <taxon>Eukaryota</taxon>
        <taxon>Fungi</taxon>
        <taxon>Dikarya</taxon>
        <taxon>Ascomycota</taxon>
        <taxon>Saccharomycotina</taxon>
        <taxon>Saccharomycetes</taxon>
        <taxon>Saccharomycopsidaceae</taxon>
        <taxon>Saccharomycopsis</taxon>
    </lineage>
</organism>
<feature type="domain" description="Svf1-like N-terminal" evidence="4">
    <location>
        <begin position="56"/>
        <end position="216"/>
    </location>
</feature>
<gene>
    <name evidence="6" type="ORF">DASC09_008670</name>
</gene>
<dbReference type="GO" id="GO:0006979">
    <property type="term" value="P:response to oxidative stress"/>
    <property type="evidence" value="ECO:0007669"/>
    <property type="project" value="InterPro"/>
</dbReference>
<comment type="similarity">
    <text evidence="2">Belongs to the SVF1 family.</text>
</comment>
<reference evidence="6 7" key="1">
    <citation type="journal article" date="2023" name="Elife">
        <title>Identification of key yeast species and microbe-microbe interactions impacting larval growth of Drosophila in the wild.</title>
        <authorList>
            <person name="Mure A."/>
            <person name="Sugiura Y."/>
            <person name="Maeda R."/>
            <person name="Honda K."/>
            <person name="Sakurai N."/>
            <person name="Takahashi Y."/>
            <person name="Watada M."/>
            <person name="Katoh T."/>
            <person name="Gotoh A."/>
            <person name="Gotoh Y."/>
            <person name="Taniguchi I."/>
            <person name="Nakamura K."/>
            <person name="Hayashi T."/>
            <person name="Katayama T."/>
            <person name="Uemura T."/>
            <person name="Hattori Y."/>
        </authorList>
    </citation>
    <scope>NUCLEOTIDE SEQUENCE [LARGE SCALE GENOMIC DNA]</scope>
    <source>
        <strain evidence="6 7">SC-9</strain>
    </source>
</reference>
<comment type="caution">
    <text evidence="6">The sequence shown here is derived from an EMBL/GenBank/DDBJ whole genome shotgun (WGS) entry which is preliminary data.</text>
</comment>
<dbReference type="SUPFAM" id="SSF159245">
    <property type="entry name" value="AttH-like"/>
    <property type="match status" value="1"/>
</dbReference>
<evidence type="ECO:0000313" key="7">
    <source>
        <dbReference type="Proteomes" id="UP001360560"/>
    </source>
</evidence>
<evidence type="ECO:0000256" key="3">
    <source>
        <dbReference type="ARBA" id="ARBA00022490"/>
    </source>
</evidence>
<evidence type="ECO:0000313" key="6">
    <source>
        <dbReference type="EMBL" id="GMM33542.1"/>
    </source>
</evidence>
<evidence type="ECO:0000259" key="4">
    <source>
        <dbReference type="Pfam" id="PF08622"/>
    </source>
</evidence>
<accession>A0AAV5QG00</accession>
<dbReference type="PANTHER" id="PTHR47107:SF1">
    <property type="entry name" value="CERAMIDE-BINDING PROTEIN SVF1-RELATED"/>
    <property type="match status" value="1"/>
</dbReference>
<protein>
    <submittedName>
        <fullName evidence="6">Svf1 protein</fullName>
    </submittedName>
</protein>
<dbReference type="GeneID" id="90071521"/>
<dbReference type="PANTHER" id="PTHR47107">
    <property type="entry name" value="SVF1-LIKE PROTEIN YDR222W-RELATED"/>
    <property type="match status" value="1"/>
</dbReference>
<proteinExistence type="inferred from homology"/>
<evidence type="ECO:0000259" key="5">
    <source>
        <dbReference type="Pfam" id="PF17187"/>
    </source>
</evidence>
<name>A0AAV5QG00_9ASCO</name>
<dbReference type="InterPro" id="IPR051385">
    <property type="entry name" value="Ceramide-binding_SVF1"/>
</dbReference>
<dbReference type="EMBL" id="BTFZ01000001">
    <property type="protein sequence ID" value="GMM33542.1"/>
    <property type="molecule type" value="Genomic_DNA"/>
</dbReference>
<dbReference type="InterPro" id="IPR033394">
    <property type="entry name" value="Svf1-like_C"/>
</dbReference>